<gene>
    <name evidence="1" type="ORF">S03H2_63123</name>
</gene>
<dbReference type="AlphaFoldDB" id="X1IIN6"/>
<dbReference type="EMBL" id="BARU01040866">
    <property type="protein sequence ID" value="GAH82291.1"/>
    <property type="molecule type" value="Genomic_DNA"/>
</dbReference>
<reference evidence="1" key="1">
    <citation type="journal article" date="2014" name="Front. Microbiol.">
        <title>High frequency of phylogenetically diverse reductive dehalogenase-homologous genes in deep subseafloor sedimentary metagenomes.</title>
        <authorList>
            <person name="Kawai M."/>
            <person name="Futagami T."/>
            <person name="Toyoda A."/>
            <person name="Takaki Y."/>
            <person name="Nishi S."/>
            <person name="Hori S."/>
            <person name="Arai W."/>
            <person name="Tsubouchi T."/>
            <person name="Morono Y."/>
            <person name="Uchiyama I."/>
            <person name="Ito T."/>
            <person name="Fujiyama A."/>
            <person name="Inagaki F."/>
            <person name="Takami H."/>
        </authorList>
    </citation>
    <scope>NUCLEOTIDE SEQUENCE</scope>
    <source>
        <strain evidence="1">Expedition CK06-06</strain>
    </source>
</reference>
<sequence>DIMDWMAFLESMCYPVQTGAVIADPPTVLFVWPGIMAMPVKIARLQHRFNEFGTDLHPKSYSTDMVLREYGDLLRWSGEERERMVITEGIG</sequence>
<comment type="caution">
    <text evidence="1">The sequence shown here is derived from an EMBL/GenBank/DDBJ whole genome shotgun (WGS) entry which is preliminary data.</text>
</comment>
<protein>
    <submittedName>
        <fullName evidence="1">Uncharacterized protein</fullName>
    </submittedName>
</protein>
<proteinExistence type="predicted"/>
<organism evidence="1">
    <name type="scientific">marine sediment metagenome</name>
    <dbReference type="NCBI Taxonomy" id="412755"/>
    <lineage>
        <taxon>unclassified sequences</taxon>
        <taxon>metagenomes</taxon>
        <taxon>ecological metagenomes</taxon>
    </lineage>
</organism>
<evidence type="ECO:0000313" key="1">
    <source>
        <dbReference type="EMBL" id="GAH82291.1"/>
    </source>
</evidence>
<feature type="non-terminal residue" evidence="1">
    <location>
        <position position="1"/>
    </location>
</feature>
<accession>X1IIN6</accession>
<name>X1IIN6_9ZZZZ</name>